<accession>A0AA90NVR7</accession>
<dbReference type="Proteomes" id="UP001178277">
    <property type="component" value="Unassembled WGS sequence"/>
</dbReference>
<evidence type="ECO:0000256" key="1">
    <source>
        <dbReference type="SAM" id="Phobius"/>
    </source>
</evidence>
<keyword evidence="1" id="KW-0812">Transmembrane</keyword>
<dbReference type="RefSeq" id="WP_305162033.1">
    <property type="nucleotide sequence ID" value="NZ_JAUUTP010000030.1"/>
</dbReference>
<feature type="transmembrane region" description="Helical" evidence="1">
    <location>
        <begin position="7"/>
        <end position="30"/>
    </location>
</feature>
<sequence length="42" mass="4233">MSGCDGGFGFYGGFAFIAFFILLVSVGASFCGSGTPGYGTYC</sequence>
<comment type="caution">
    <text evidence="2">The sequence shown here is derived from an EMBL/GenBank/DDBJ whole genome shotgun (WGS) entry which is preliminary data.</text>
</comment>
<keyword evidence="1" id="KW-0472">Membrane</keyword>
<evidence type="ECO:0000313" key="3">
    <source>
        <dbReference type="Proteomes" id="UP001178277"/>
    </source>
</evidence>
<name>A0AA90NVR7_9BACI</name>
<reference evidence="2" key="1">
    <citation type="submission" date="2023-07" db="EMBL/GenBank/DDBJ databases">
        <title>Murine gut Bacillus species.</title>
        <authorList>
            <person name="Gutman E."/>
            <person name="Hashuel R."/>
            <person name="Litvak Y."/>
        </authorList>
    </citation>
    <scope>NUCLEOTIDE SEQUENCE</scope>
    <source>
        <strain evidence="2">RU283</strain>
    </source>
</reference>
<evidence type="ECO:0000313" key="2">
    <source>
        <dbReference type="EMBL" id="MDP1420956.1"/>
    </source>
</evidence>
<dbReference type="EMBL" id="JAUUTP010000030">
    <property type="protein sequence ID" value="MDP1420956.1"/>
    <property type="molecule type" value="Genomic_DNA"/>
</dbReference>
<proteinExistence type="predicted"/>
<organism evidence="2 3">
    <name type="scientific">Peribacillus simplex</name>
    <dbReference type="NCBI Taxonomy" id="1478"/>
    <lineage>
        <taxon>Bacteria</taxon>
        <taxon>Bacillati</taxon>
        <taxon>Bacillota</taxon>
        <taxon>Bacilli</taxon>
        <taxon>Bacillales</taxon>
        <taxon>Bacillaceae</taxon>
        <taxon>Peribacillus</taxon>
    </lineage>
</organism>
<protein>
    <submittedName>
        <fullName evidence="2">Sporulation protein YjcZ</fullName>
    </submittedName>
</protein>
<keyword evidence="1" id="KW-1133">Transmembrane helix</keyword>
<gene>
    <name evidence="2" type="ORF">Q8G35_21890</name>
</gene>
<dbReference type="AlphaFoldDB" id="A0AA90NVR7"/>